<sequence>MSQMVHQKLDDISQAICNLRDVGDSVFDELQTKVSKLLVQVEVQRSLNDIARSIRDGSALPVRRINYNIKKLSEDDEACQVRWSALRKLKCPEIIFSTMAFAGLISLHDQQFEYLVENVPNYMETQELPRDWIARDQIRKVVASTPRRENTQPFLQDYHGLEIQLNQADASNSKKEKAAPRKRKRLEGDQTLSASEGTETEQMQRRGSETRQLPIVQQSRQIQYMFSKAPTSQIALLGSLLSNAVQASKQWEIERKQKEPTTECLTTLIPEGKNEDISITLWVGRREGLQVLELLKLQWTWSA</sequence>
<name>A0A177AFH7_9PEZI</name>
<dbReference type="AlphaFoldDB" id="A0A177AFH7"/>
<reference evidence="2" key="1">
    <citation type="submission" date="2016-03" db="EMBL/GenBank/DDBJ databases">
        <title>Updated assembly of Pseudogymnoascus destructans, the fungus causing white-nose syndrome of bats.</title>
        <authorList>
            <person name="Palmer J.M."/>
            <person name="Drees K.P."/>
            <person name="Foster J.T."/>
            <person name="Lindner D.L."/>
        </authorList>
    </citation>
    <scope>NUCLEOTIDE SEQUENCE [LARGE SCALE GENOMIC DNA]</scope>
    <source>
        <strain evidence="2">20631-21</strain>
    </source>
</reference>
<organism evidence="2">
    <name type="scientific">Pseudogymnoascus destructans</name>
    <dbReference type="NCBI Taxonomy" id="655981"/>
    <lineage>
        <taxon>Eukaryota</taxon>
        <taxon>Fungi</taxon>
        <taxon>Dikarya</taxon>
        <taxon>Ascomycota</taxon>
        <taxon>Pezizomycotina</taxon>
        <taxon>Leotiomycetes</taxon>
        <taxon>Thelebolales</taxon>
        <taxon>Thelebolaceae</taxon>
        <taxon>Pseudogymnoascus</taxon>
    </lineage>
</organism>
<evidence type="ECO:0000256" key="1">
    <source>
        <dbReference type="SAM" id="MobiDB-lite"/>
    </source>
</evidence>
<evidence type="ECO:0000313" key="2">
    <source>
        <dbReference type="EMBL" id="OAF60879.2"/>
    </source>
</evidence>
<dbReference type="RefSeq" id="XP_024326160.1">
    <property type="nucleotide sequence ID" value="XM_024466227.1"/>
</dbReference>
<dbReference type="eggNOG" id="ENOG502SXGD">
    <property type="taxonomic scope" value="Eukaryota"/>
</dbReference>
<protein>
    <submittedName>
        <fullName evidence="2">Uncharacterized protein</fullName>
    </submittedName>
</protein>
<dbReference type="VEuPathDB" id="FungiDB:GMDG_06226"/>
<accession>A0A177AFH7</accession>
<gene>
    <name evidence="2" type="ORF">VC83_02567</name>
</gene>
<proteinExistence type="predicted"/>
<dbReference type="GeneID" id="36285648"/>
<feature type="region of interest" description="Disordered" evidence="1">
    <location>
        <begin position="166"/>
        <end position="211"/>
    </location>
</feature>
<dbReference type="EMBL" id="KV441390">
    <property type="protein sequence ID" value="OAF60879.2"/>
    <property type="molecule type" value="Genomic_DNA"/>
</dbReference>
<dbReference type="Proteomes" id="UP000077154">
    <property type="component" value="Unassembled WGS sequence"/>
</dbReference>
<feature type="compositionally biased region" description="Polar residues" evidence="1">
    <location>
        <begin position="190"/>
        <end position="201"/>
    </location>
</feature>
<dbReference type="OrthoDB" id="4526074at2759"/>